<feature type="transmembrane region" description="Helical" evidence="5">
    <location>
        <begin position="389"/>
        <end position="409"/>
    </location>
</feature>
<feature type="transmembrane region" description="Helical" evidence="5">
    <location>
        <begin position="222"/>
        <end position="240"/>
    </location>
</feature>
<evidence type="ECO:0000313" key="8">
    <source>
        <dbReference type="Proteomes" id="UP000033999"/>
    </source>
</evidence>
<accession>A0A0G1MGR5</accession>
<comment type="caution">
    <text evidence="7">The sequence shown here is derived from an EMBL/GenBank/DDBJ whole genome shotgun (WGS) entry which is preliminary data.</text>
</comment>
<dbReference type="PIRSF" id="PIRSF002808">
    <property type="entry name" value="Hexose_phosphate_transp"/>
    <property type="match status" value="1"/>
</dbReference>
<dbReference type="GO" id="GO:0016020">
    <property type="term" value="C:membrane"/>
    <property type="evidence" value="ECO:0007669"/>
    <property type="project" value="InterPro"/>
</dbReference>
<feature type="transmembrane region" description="Helical" evidence="5">
    <location>
        <begin position="160"/>
        <end position="182"/>
    </location>
</feature>
<proteinExistence type="predicted"/>
<feature type="transmembrane region" description="Helical" evidence="5">
    <location>
        <begin position="292"/>
        <end position="311"/>
    </location>
</feature>
<dbReference type="PANTHER" id="PTHR43826">
    <property type="entry name" value="GLUCOSE-6-PHOSPHATE EXCHANGER SLC37A4"/>
    <property type="match status" value="1"/>
</dbReference>
<evidence type="ECO:0000313" key="7">
    <source>
        <dbReference type="EMBL" id="KKU07444.1"/>
    </source>
</evidence>
<gene>
    <name evidence="7" type="ORF">UX10_C0011G0022</name>
</gene>
<sequence>MLGMTYAFLYWGRYNLQVGMQALGSPEMIQDFNWIFGAGTVVYGLSFIVNGPLTDRKGGRFSILAASFGAAIANLLMGLAVWAKQSGQISDSTMFWSLVFLYIANMYFQSFGAVAVVKVNAHWFHVRERGTFGAIFGILISLGIYFAFDWSYAIIKALSIHWAFVAPGLALAAMWIASFLFVRDQPNDAGYANIRTGDASEGDSGPRLGAVAVFKMMMQNKIIVTIALIEFCSGFLRQSIMQMYRFFAKSIGTTENFVYHNWGLSLCVAGILGGVFAGIISDHVFQSRRAPVAIALYGLMLVGILVMFTILGTPELGWVAALMSLAVIGVHGMLSGTASMDFGGTKNVGVAVGIIDGFVYLGTGAQALLYANILPKGADAAAKVVENWYGWPLAMLPLAGIGLVLAYTIRNAKPQPKTETTA</sequence>
<dbReference type="EMBL" id="LCKX01000011">
    <property type="protein sequence ID" value="KKU07444.1"/>
    <property type="molecule type" value="Genomic_DNA"/>
</dbReference>
<keyword evidence="4 5" id="KW-0472">Membrane</keyword>
<dbReference type="GO" id="GO:0061513">
    <property type="term" value="F:glucose 6-phosphate:phosphate antiporter activity"/>
    <property type="evidence" value="ECO:0007669"/>
    <property type="project" value="TreeGrafter"/>
</dbReference>
<feature type="transmembrane region" description="Helical" evidence="5">
    <location>
        <begin position="61"/>
        <end position="83"/>
    </location>
</feature>
<organism evidence="7 8">
    <name type="scientific">Candidatus Magasanikbacteria bacterium GW2011_GWA2_45_39</name>
    <dbReference type="NCBI Taxonomy" id="1619041"/>
    <lineage>
        <taxon>Bacteria</taxon>
        <taxon>Candidatus Magasanikiibacteriota</taxon>
    </lineage>
</organism>
<evidence type="ECO:0000259" key="6">
    <source>
        <dbReference type="PROSITE" id="PS50850"/>
    </source>
</evidence>
<evidence type="ECO:0000256" key="4">
    <source>
        <dbReference type="ARBA" id="ARBA00023136"/>
    </source>
</evidence>
<evidence type="ECO:0000256" key="5">
    <source>
        <dbReference type="SAM" id="Phobius"/>
    </source>
</evidence>
<feature type="transmembrane region" description="Helical" evidence="5">
    <location>
        <begin position="348"/>
        <end position="369"/>
    </location>
</feature>
<protein>
    <submittedName>
        <fullName evidence="7">Glycerol 3-phosphate permease</fullName>
    </submittedName>
</protein>
<feature type="transmembrane region" description="Helical" evidence="5">
    <location>
        <begin position="95"/>
        <end position="117"/>
    </location>
</feature>
<dbReference type="SUPFAM" id="SSF103473">
    <property type="entry name" value="MFS general substrate transporter"/>
    <property type="match status" value="1"/>
</dbReference>
<reference evidence="7 8" key="1">
    <citation type="journal article" date="2015" name="Nature">
        <title>rRNA introns, odd ribosomes, and small enigmatic genomes across a large radiation of phyla.</title>
        <authorList>
            <person name="Brown C.T."/>
            <person name="Hug L.A."/>
            <person name="Thomas B.C."/>
            <person name="Sharon I."/>
            <person name="Castelle C.J."/>
            <person name="Singh A."/>
            <person name="Wilkins M.J."/>
            <person name="Williams K.H."/>
            <person name="Banfield J.F."/>
        </authorList>
    </citation>
    <scope>NUCLEOTIDE SEQUENCE [LARGE SCALE GENOMIC DNA]</scope>
</reference>
<dbReference type="GO" id="GO:0012505">
    <property type="term" value="C:endomembrane system"/>
    <property type="evidence" value="ECO:0007669"/>
    <property type="project" value="UniProtKB-SubCell"/>
</dbReference>
<dbReference type="Gene3D" id="1.20.1250.20">
    <property type="entry name" value="MFS general substrate transporter like domains"/>
    <property type="match status" value="2"/>
</dbReference>
<feature type="transmembrane region" description="Helical" evidence="5">
    <location>
        <begin position="129"/>
        <end position="148"/>
    </location>
</feature>
<dbReference type="InterPro" id="IPR011701">
    <property type="entry name" value="MFS"/>
</dbReference>
<dbReference type="Proteomes" id="UP000033999">
    <property type="component" value="Unassembled WGS sequence"/>
</dbReference>
<dbReference type="PROSITE" id="PS50850">
    <property type="entry name" value="MFS"/>
    <property type="match status" value="1"/>
</dbReference>
<dbReference type="PANTHER" id="PTHR43826:SF3">
    <property type="entry name" value="GLUCOSE-6-PHOSPHATE EXCHANGER SLC37A4"/>
    <property type="match status" value="1"/>
</dbReference>
<feature type="transmembrane region" description="Helical" evidence="5">
    <location>
        <begin position="32"/>
        <end position="49"/>
    </location>
</feature>
<dbReference type="AlphaFoldDB" id="A0A0G1MGR5"/>
<comment type="subcellular location">
    <subcellularLocation>
        <location evidence="1">Endomembrane system</location>
        <topology evidence="1">Multi-pass membrane protein</topology>
    </subcellularLocation>
</comment>
<evidence type="ECO:0000256" key="1">
    <source>
        <dbReference type="ARBA" id="ARBA00004127"/>
    </source>
</evidence>
<feature type="domain" description="Major facilitator superfamily (MFS) profile" evidence="6">
    <location>
        <begin position="1"/>
        <end position="417"/>
    </location>
</feature>
<evidence type="ECO:0000256" key="3">
    <source>
        <dbReference type="ARBA" id="ARBA00022989"/>
    </source>
</evidence>
<dbReference type="InterPro" id="IPR020846">
    <property type="entry name" value="MFS_dom"/>
</dbReference>
<keyword evidence="2 5" id="KW-0812">Transmembrane</keyword>
<keyword evidence="3 5" id="KW-1133">Transmembrane helix</keyword>
<dbReference type="GO" id="GO:0035435">
    <property type="term" value="P:phosphate ion transmembrane transport"/>
    <property type="evidence" value="ECO:0007669"/>
    <property type="project" value="TreeGrafter"/>
</dbReference>
<dbReference type="Pfam" id="PF07690">
    <property type="entry name" value="MFS_1"/>
    <property type="match status" value="1"/>
</dbReference>
<feature type="transmembrane region" description="Helical" evidence="5">
    <location>
        <begin position="260"/>
        <end position="280"/>
    </location>
</feature>
<dbReference type="InterPro" id="IPR036259">
    <property type="entry name" value="MFS_trans_sf"/>
</dbReference>
<evidence type="ECO:0000256" key="2">
    <source>
        <dbReference type="ARBA" id="ARBA00022692"/>
    </source>
</evidence>
<feature type="transmembrane region" description="Helical" evidence="5">
    <location>
        <begin position="317"/>
        <end position="336"/>
    </location>
</feature>
<dbReference type="InterPro" id="IPR000849">
    <property type="entry name" value="Sugar_P_transporter"/>
</dbReference>
<dbReference type="PATRIC" id="fig|1619041.3.peg.394"/>
<name>A0A0G1MGR5_9BACT</name>
<dbReference type="InterPro" id="IPR051337">
    <property type="entry name" value="OPA_Antiporter"/>
</dbReference>